<feature type="compositionally biased region" description="Basic and acidic residues" evidence="1">
    <location>
        <begin position="67"/>
        <end position="83"/>
    </location>
</feature>
<feature type="compositionally biased region" description="Basic and acidic residues" evidence="1">
    <location>
        <begin position="1"/>
        <end position="38"/>
    </location>
</feature>
<dbReference type="PANTHER" id="PTHR33710:SF62">
    <property type="entry name" value="DUF4283 DOMAIN PROTEIN"/>
    <property type="match status" value="1"/>
</dbReference>
<organism evidence="3 4">
    <name type="scientific">Arachis hypogaea</name>
    <name type="common">Peanut</name>
    <dbReference type="NCBI Taxonomy" id="3818"/>
    <lineage>
        <taxon>Eukaryota</taxon>
        <taxon>Viridiplantae</taxon>
        <taxon>Streptophyta</taxon>
        <taxon>Embryophyta</taxon>
        <taxon>Tracheophyta</taxon>
        <taxon>Spermatophyta</taxon>
        <taxon>Magnoliopsida</taxon>
        <taxon>eudicotyledons</taxon>
        <taxon>Gunneridae</taxon>
        <taxon>Pentapetalae</taxon>
        <taxon>rosids</taxon>
        <taxon>fabids</taxon>
        <taxon>Fabales</taxon>
        <taxon>Fabaceae</taxon>
        <taxon>Papilionoideae</taxon>
        <taxon>50 kb inversion clade</taxon>
        <taxon>dalbergioids sensu lato</taxon>
        <taxon>Dalbergieae</taxon>
        <taxon>Pterocarpus clade</taxon>
        <taxon>Arachis</taxon>
    </lineage>
</organism>
<feature type="compositionally biased region" description="Polar residues" evidence="1">
    <location>
        <begin position="45"/>
        <end position="66"/>
    </location>
</feature>
<name>A0A445EHH5_ARAHY</name>
<gene>
    <name evidence="3" type="ORF">Ahy_A02g009608</name>
</gene>
<reference evidence="3 4" key="1">
    <citation type="submission" date="2019-01" db="EMBL/GenBank/DDBJ databases">
        <title>Sequencing of cultivated peanut Arachis hypogaea provides insights into genome evolution and oil improvement.</title>
        <authorList>
            <person name="Chen X."/>
        </authorList>
    </citation>
    <scope>NUCLEOTIDE SEQUENCE [LARGE SCALE GENOMIC DNA]</scope>
    <source>
        <strain evidence="4">cv. Fuhuasheng</strain>
        <tissue evidence="3">Leaves</tissue>
    </source>
</reference>
<dbReference type="Proteomes" id="UP000289738">
    <property type="component" value="Chromosome A02"/>
</dbReference>
<dbReference type="EMBL" id="SDMP01000002">
    <property type="protein sequence ID" value="RYR74895.1"/>
    <property type="molecule type" value="Genomic_DNA"/>
</dbReference>
<evidence type="ECO:0000256" key="1">
    <source>
        <dbReference type="SAM" id="MobiDB-lite"/>
    </source>
</evidence>
<evidence type="ECO:0000313" key="4">
    <source>
        <dbReference type="Proteomes" id="UP000289738"/>
    </source>
</evidence>
<feature type="compositionally biased region" description="Basic and acidic residues" evidence="1">
    <location>
        <begin position="97"/>
        <end position="116"/>
    </location>
</feature>
<keyword evidence="4" id="KW-1185">Reference proteome</keyword>
<dbReference type="Pfam" id="PF13966">
    <property type="entry name" value="zf-RVT"/>
    <property type="match status" value="1"/>
</dbReference>
<dbReference type="STRING" id="3818.A0A445EHH5"/>
<evidence type="ECO:0000313" key="3">
    <source>
        <dbReference type="EMBL" id="RYR74895.1"/>
    </source>
</evidence>
<feature type="region of interest" description="Disordered" evidence="1">
    <location>
        <begin position="421"/>
        <end position="445"/>
    </location>
</feature>
<feature type="compositionally biased region" description="Polar residues" evidence="1">
    <location>
        <begin position="421"/>
        <end position="433"/>
    </location>
</feature>
<dbReference type="AlphaFoldDB" id="A0A445EHH5"/>
<accession>A0A445EHH5</accession>
<sequence length="445" mass="52114">MGIRVSDSRENKGKAGEGTRSEEDGRNQQKESQQRLLDRLANLTVADNRQSKPNTSNNKALTQVQTNKKDNGKENEKKGKGMEEDKETQTSQSPRQQNKEETKEGEKPKEEARNEEISIEEENTTEERLDRATANISWKEAFPRAVVQHLQRYRSDHSPILIDMVGDSTFKKKRVKKFRFEEVWLEKEECEEIVKRSWIPGRSGVKRKLEICSKSLEEWGKNQFGQILKAQHDNYCWKFNKRGEYEVKGAYHMIRSHNKGPESNSAPIQTEQQFWKKLWKMKIPLRTQNFIWRLMNKSLPTCNNLQRRGIRCSEICPRCWKKEESDTHLFRDCEWVQRLWFISPLTLRTEAATEVLLQDWIRSMVVKIGEEMSDFFVCVLHSIWQERNKLVFEHIQTAPKDLLQKAQKALIDAIYPVHSSTAMQKTPPGSLSPRTWIAPPLDSTR</sequence>
<comment type="caution">
    <text evidence="3">The sequence shown here is derived from an EMBL/GenBank/DDBJ whole genome shotgun (WGS) entry which is preliminary data.</text>
</comment>
<dbReference type="PANTHER" id="PTHR33710">
    <property type="entry name" value="BNAC02G09200D PROTEIN"/>
    <property type="match status" value="1"/>
</dbReference>
<feature type="region of interest" description="Disordered" evidence="1">
    <location>
        <begin position="1"/>
        <end position="128"/>
    </location>
</feature>
<evidence type="ECO:0000259" key="2">
    <source>
        <dbReference type="Pfam" id="PF13966"/>
    </source>
</evidence>
<protein>
    <recommendedName>
        <fullName evidence="2">Reverse transcriptase zinc-binding domain-containing protein</fullName>
    </recommendedName>
</protein>
<dbReference type="InterPro" id="IPR026960">
    <property type="entry name" value="RVT-Znf"/>
</dbReference>
<feature type="domain" description="Reverse transcriptase zinc-binding" evidence="2">
    <location>
        <begin position="245"/>
        <end position="340"/>
    </location>
</feature>
<proteinExistence type="predicted"/>